<dbReference type="Gene3D" id="1.10.260.40">
    <property type="entry name" value="lambda repressor-like DNA-binding domains"/>
    <property type="match status" value="1"/>
</dbReference>
<dbReference type="Proteomes" id="UP000001937">
    <property type="component" value="Chromosome"/>
</dbReference>
<dbReference type="EMBL" id="CP000249">
    <property type="protein sequence ID" value="ABD11143.1"/>
    <property type="molecule type" value="Genomic_DNA"/>
</dbReference>
<gene>
    <name evidence="5" type="ordered locus">Francci3_1767</name>
</gene>
<evidence type="ECO:0000313" key="6">
    <source>
        <dbReference type="Proteomes" id="UP000001937"/>
    </source>
</evidence>
<proteinExistence type="predicted"/>
<name>Q2JC49_FRACC</name>
<dbReference type="RefSeq" id="WP_011436205.1">
    <property type="nucleotide sequence ID" value="NC_007777.1"/>
</dbReference>
<dbReference type="Gene3D" id="3.40.50.2300">
    <property type="match status" value="2"/>
</dbReference>
<dbReference type="HOGENOM" id="CLU_037628_6_0_11"/>
<dbReference type="CDD" id="cd01392">
    <property type="entry name" value="HTH_LacI"/>
    <property type="match status" value="1"/>
</dbReference>
<organism evidence="5 6">
    <name type="scientific">Frankia casuarinae (strain DSM 45818 / CECT 9043 / HFP020203 / CcI3)</name>
    <dbReference type="NCBI Taxonomy" id="106370"/>
    <lineage>
        <taxon>Bacteria</taxon>
        <taxon>Bacillati</taxon>
        <taxon>Actinomycetota</taxon>
        <taxon>Actinomycetes</taxon>
        <taxon>Frankiales</taxon>
        <taxon>Frankiaceae</taxon>
        <taxon>Frankia</taxon>
    </lineage>
</organism>
<dbReference type="InterPro" id="IPR046335">
    <property type="entry name" value="LacI/GalR-like_sensor"/>
</dbReference>
<evidence type="ECO:0000259" key="4">
    <source>
        <dbReference type="PROSITE" id="PS50932"/>
    </source>
</evidence>
<dbReference type="InterPro" id="IPR000843">
    <property type="entry name" value="HTH_LacI"/>
</dbReference>
<protein>
    <submittedName>
        <fullName evidence="5">Transcriptional regulator, LacI family</fullName>
    </submittedName>
</protein>
<dbReference type="eggNOG" id="COG1609">
    <property type="taxonomic scope" value="Bacteria"/>
</dbReference>
<keyword evidence="3" id="KW-0804">Transcription</keyword>
<dbReference type="GO" id="GO:0000976">
    <property type="term" value="F:transcription cis-regulatory region binding"/>
    <property type="evidence" value="ECO:0007669"/>
    <property type="project" value="TreeGrafter"/>
</dbReference>
<dbReference type="STRING" id="106370.Francci3_1767"/>
<dbReference type="SUPFAM" id="SSF53822">
    <property type="entry name" value="Periplasmic binding protein-like I"/>
    <property type="match status" value="1"/>
</dbReference>
<keyword evidence="2" id="KW-0238">DNA-binding</keyword>
<reference evidence="5 6" key="1">
    <citation type="journal article" date="2007" name="Genome Res.">
        <title>Genome characteristics of facultatively symbiotic Frankia sp. strains reflect host range and host plant biogeography.</title>
        <authorList>
            <person name="Normand P."/>
            <person name="Lapierre P."/>
            <person name="Tisa L.S."/>
            <person name="Gogarten J.P."/>
            <person name="Alloisio N."/>
            <person name="Bagnarol E."/>
            <person name="Bassi C.A."/>
            <person name="Berry A.M."/>
            <person name="Bickhart D.M."/>
            <person name="Choisne N."/>
            <person name="Couloux A."/>
            <person name="Cournoyer B."/>
            <person name="Cruveiller S."/>
            <person name="Daubin V."/>
            <person name="Demange N."/>
            <person name="Francino M.P."/>
            <person name="Goltsman E."/>
            <person name="Huang Y."/>
            <person name="Kopp O.R."/>
            <person name="Labarre L."/>
            <person name="Lapidus A."/>
            <person name="Lavire C."/>
            <person name="Marechal J."/>
            <person name="Martinez M."/>
            <person name="Mastronunzio J.E."/>
            <person name="Mullin B.C."/>
            <person name="Niemann J."/>
            <person name="Pujic P."/>
            <person name="Rawnsley T."/>
            <person name="Rouy Z."/>
            <person name="Schenowitz C."/>
            <person name="Sellstedt A."/>
            <person name="Tavares F."/>
            <person name="Tomkins J.P."/>
            <person name="Vallenet D."/>
            <person name="Valverde C."/>
            <person name="Wall L.G."/>
            <person name="Wang Y."/>
            <person name="Medigue C."/>
            <person name="Benson D.R."/>
        </authorList>
    </citation>
    <scope>NUCLEOTIDE SEQUENCE [LARGE SCALE GENOMIC DNA]</scope>
    <source>
        <strain evidence="6">DSM 45818 / CECT 9043 / CcI3</strain>
    </source>
</reference>
<feature type="domain" description="HTH lacI-type" evidence="4">
    <location>
        <begin position="31"/>
        <end position="86"/>
    </location>
</feature>
<dbReference type="PANTHER" id="PTHR30146">
    <property type="entry name" value="LACI-RELATED TRANSCRIPTIONAL REPRESSOR"/>
    <property type="match status" value="1"/>
</dbReference>
<dbReference type="KEGG" id="fra:Francci3_1767"/>
<dbReference type="CDD" id="cd06267">
    <property type="entry name" value="PBP1_LacI_sugar_binding-like"/>
    <property type="match status" value="1"/>
</dbReference>
<evidence type="ECO:0000256" key="1">
    <source>
        <dbReference type="ARBA" id="ARBA00023015"/>
    </source>
</evidence>
<dbReference type="InterPro" id="IPR028082">
    <property type="entry name" value="Peripla_BP_I"/>
</dbReference>
<dbReference type="Pfam" id="PF00356">
    <property type="entry name" value="LacI"/>
    <property type="match status" value="1"/>
</dbReference>
<dbReference type="SMART" id="SM00354">
    <property type="entry name" value="HTH_LACI"/>
    <property type="match status" value="1"/>
</dbReference>
<keyword evidence="6" id="KW-1185">Reference proteome</keyword>
<dbReference type="PANTHER" id="PTHR30146:SF109">
    <property type="entry name" value="HTH-TYPE TRANSCRIPTIONAL REGULATOR GALS"/>
    <property type="match status" value="1"/>
</dbReference>
<evidence type="ECO:0000256" key="3">
    <source>
        <dbReference type="ARBA" id="ARBA00023163"/>
    </source>
</evidence>
<dbReference type="AlphaFoldDB" id="Q2JC49"/>
<dbReference type="PhylomeDB" id="Q2JC49"/>
<sequence length="370" mass="38588">MTIRTQATELAARLPAGPTVREREPVAGGRVTRDDVARLAGTSTAVVSYVVNGGPRPVAGATRARVLAAIEQLGYRPNALARGLSMRGVMLLGLVVPDAANPFFARLVHAVERAAARRGHLLLVGNTAFSPSAEEHYLDAFSRLSPAALIVVNSADTPGIRHVLSMLDCRVVLLHKRVIGFHGPLVIGDDYRGGWLAAEHLVGHGRKRPLCLSGPDRESPVADRERGFSAALRAAGAPVTSVLRSGFLRAEAMRATLAAIAGSYQPDAIFATTEEHAHGVLAAARAAGVRVPDDLAVLAMDGLPEGEFAAPPLSTVAVDIAGFADMAVNEALNPGPGDTRVTVFGVRLVPRLSCGCAPAPARTSTSTTDV</sequence>
<dbReference type="GO" id="GO:0003700">
    <property type="term" value="F:DNA-binding transcription factor activity"/>
    <property type="evidence" value="ECO:0007669"/>
    <property type="project" value="TreeGrafter"/>
</dbReference>
<accession>Q2JC49</accession>
<dbReference type="PROSITE" id="PS50932">
    <property type="entry name" value="HTH_LACI_2"/>
    <property type="match status" value="1"/>
</dbReference>
<evidence type="ECO:0000256" key="2">
    <source>
        <dbReference type="ARBA" id="ARBA00023125"/>
    </source>
</evidence>
<evidence type="ECO:0000313" key="5">
    <source>
        <dbReference type="EMBL" id="ABD11143.1"/>
    </source>
</evidence>
<dbReference type="SUPFAM" id="SSF47413">
    <property type="entry name" value="lambda repressor-like DNA-binding domains"/>
    <property type="match status" value="1"/>
</dbReference>
<dbReference type="OrthoDB" id="3563699at2"/>
<keyword evidence="1" id="KW-0805">Transcription regulation</keyword>
<dbReference type="InterPro" id="IPR010982">
    <property type="entry name" value="Lambda_DNA-bd_dom_sf"/>
</dbReference>
<dbReference type="Pfam" id="PF13377">
    <property type="entry name" value="Peripla_BP_3"/>
    <property type="match status" value="1"/>
</dbReference>